<dbReference type="AlphaFoldDB" id="A0A2G2X0F5"/>
<keyword evidence="5 10" id="KW-1133">Transmembrane helix</keyword>
<dbReference type="GO" id="GO:0000139">
    <property type="term" value="C:Golgi membrane"/>
    <property type="evidence" value="ECO:0007669"/>
    <property type="project" value="UniProtKB-SubCell"/>
</dbReference>
<keyword evidence="13" id="KW-1185">Reference proteome</keyword>
<keyword evidence="8" id="KW-0961">Cell wall biogenesis/degradation</keyword>
<dbReference type="PANTHER" id="PTHR32044:SF44">
    <property type="entry name" value="XYLOGLUCAN GLYCOSYLTRANSFERASE 12-RELATED"/>
    <property type="match status" value="1"/>
</dbReference>
<comment type="subcellular location">
    <subcellularLocation>
        <location evidence="1">Golgi apparatus membrane</location>
        <topology evidence="1">Multi-pass membrane protein</topology>
    </subcellularLocation>
</comment>
<reference evidence="13" key="2">
    <citation type="journal article" date="2017" name="J. Anim. Genet.">
        <title>Multiple reference genome sequences of hot pepper reveal the massive evolution of plant disease resistance genes by retroduplication.</title>
        <authorList>
            <person name="Kim S."/>
            <person name="Park J."/>
            <person name="Yeom S.-I."/>
            <person name="Kim Y.-M."/>
            <person name="Seo E."/>
            <person name="Kim K.-T."/>
            <person name="Kim M.-S."/>
            <person name="Lee J.M."/>
            <person name="Cheong K."/>
            <person name="Shin H.-S."/>
            <person name="Kim S.-B."/>
            <person name="Han K."/>
            <person name="Lee J."/>
            <person name="Park M."/>
            <person name="Lee H.-A."/>
            <person name="Lee H.-Y."/>
            <person name="Lee Y."/>
            <person name="Oh S."/>
            <person name="Lee J.H."/>
            <person name="Choi E."/>
            <person name="Choi E."/>
            <person name="Lee S.E."/>
            <person name="Jeon J."/>
            <person name="Kim H."/>
            <person name="Choi G."/>
            <person name="Song H."/>
            <person name="Lee J."/>
            <person name="Lee S.-C."/>
            <person name="Kwon J.-K."/>
            <person name="Lee H.-Y."/>
            <person name="Koo N."/>
            <person name="Hong Y."/>
            <person name="Kim R.W."/>
            <person name="Kang W.-H."/>
            <person name="Huh J.H."/>
            <person name="Kang B.-C."/>
            <person name="Yang T.-J."/>
            <person name="Lee Y.-H."/>
            <person name="Bennetzen J.L."/>
            <person name="Choi D."/>
        </authorList>
    </citation>
    <scope>NUCLEOTIDE SEQUENCE [LARGE SCALE GENOMIC DNA]</scope>
    <source>
        <strain evidence="13">cv. PBC81</strain>
    </source>
</reference>
<evidence type="ECO:0000313" key="12">
    <source>
        <dbReference type="EMBL" id="PHT50977.1"/>
    </source>
</evidence>
<proteinExistence type="inferred from homology"/>
<protein>
    <submittedName>
        <fullName evidence="12">Xyloglucan glycosyltransferase 12</fullName>
    </submittedName>
</protein>
<evidence type="ECO:0000256" key="2">
    <source>
        <dbReference type="ARBA" id="ARBA00022676"/>
    </source>
</evidence>
<dbReference type="PANTHER" id="PTHR32044">
    <property type="entry name" value="GLUCOMANNAN 4-BETA-MANNOSYLTRANSFERASE 9"/>
    <property type="match status" value="1"/>
</dbReference>
<dbReference type="FunFam" id="3.90.550.10:FF:000007">
    <property type="entry name" value="probable xyloglucan glycosyltransferase 5"/>
    <property type="match status" value="1"/>
</dbReference>
<sequence>MAPSFTWWGKETHRGTPVVVKMENPNNWSMVELEGPSEDDFLLPNDDVSSMSPYKREKVRNKNAKQLTWVLLLKAHKAAGCLTSIGSALLSLASVVRRRVASGRTDSTENPRINNRFYTCIKFFLWLSVILLGFEIAAYFKGWHFSASDLHLQYLYSLDFHTFANPFAVRSVFDSFYSKWVLIRVEYLAPPLQFLANACIILFLIQSVDRLVLCLGCFWVKMRKIKPIVKQGGVDLESGDGSGYYPMVLVQIPMCNEKEVYQQSIGAVCCLEWPKSRLLIQVLDDSDDPTTQRLINEEVRKWQKEGANIIYRHRVNREGYKAGNLKSAMNCSYVEDYEFVAIFDADFQPMPDFLKRTVPYFKDNEDIGLVQARWSFVNKDENLLTRLQHINLAFHFEVEQQVNGIFLNFFGFNGTAGVWRIKALEESGGWLERTTVEDMDIAVRAHLHGWKFIFLNDVECQCELPESYEAYRKQQHRWHSGPMQLFRLCLPAIIKSKISIWKKGNLIFLFFLLRKLILPFYSFTLFCIILPMTMFIPEATLPSWVVCYIPAAMSFLNILPAPKSFPFIVPYLLFENTMSVTKFNAMVSGLFQLGSAYEWVVTKKSGRSSEGDLASLADEKPKLHRGVSDDWAVTKKSGRSGDLALLADGKPKHHRGVSVPDLAELREEIKEKEKKASRKKKHNRIYTKELALAFLLLTASVRSLLSAQGIHFYFLLFQGISFLLVGLDLIGEQVD</sequence>
<dbReference type="EMBL" id="MLFT02000004">
    <property type="protein sequence ID" value="PHT50977.1"/>
    <property type="molecule type" value="Genomic_DNA"/>
</dbReference>
<dbReference type="STRING" id="33114.A0A2G2X0F5"/>
<keyword evidence="7 10" id="KW-0472">Membrane</keyword>
<feature type="transmembrane region" description="Helical" evidence="10">
    <location>
        <begin position="506"/>
        <end position="535"/>
    </location>
</feature>
<keyword evidence="3" id="KW-0808">Transferase</keyword>
<evidence type="ECO:0000256" key="8">
    <source>
        <dbReference type="ARBA" id="ARBA00023316"/>
    </source>
</evidence>
<dbReference type="GO" id="GO:0048868">
    <property type="term" value="P:pollen tube development"/>
    <property type="evidence" value="ECO:0007669"/>
    <property type="project" value="UniProtKB-ARBA"/>
</dbReference>
<dbReference type="SUPFAM" id="SSF53448">
    <property type="entry name" value="Nucleotide-diphospho-sugar transferases"/>
    <property type="match status" value="1"/>
</dbReference>
<evidence type="ECO:0000256" key="9">
    <source>
        <dbReference type="ARBA" id="ARBA00061151"/>
    </source>
</evidence>
<reference evidence="12 13" key="1">
    <citation type="journal article" date="2017" name="Genome Biol.">
        <title>New reference genome sequences of hot pepper reveal the massive evolution of plant disease-resistance genes by retroduplication.</title>
        <authorList>
            <person name="Kim S."/>
            <person name="Park J."/>
            <person name="Yeom S.I."/>
            <person name="Kim Y.M."/>
            <person name="Seo E."/>
            <person name="Kim K.T."/>
            <person name="Kim M.S."/>
            <person name="Lee J.M."/>
            <person name="Cheong K."/>
            <person name="Shin H.S."/>
            <person name="Kim S.B."/>
            <person name="Han K."/>
            <person name="Lee J."/>
            <person name="Park M."/>
            <person name="Lee H.A."/>
            <person name="Lee H.Y."/>
            <person name="Lee Y."/>
            <person name="Oh S."/>
            <person name="Lee J.H."/>
            <person name="Choi E."/>
            <person name="Choi E."/>
            <person name="Lee S.E."/>
            <person name="Jeon J."/>
            <person name="Kim H."/>
            <person name="Choi G."/>
            <person name="Song H."/>
            <person name="Lee J."/>
            <person name="Lee S.C."/>
            <person name="Kwon J.K."/>
            <person name="Lee H.Y."/>
            <person name="Koo N."/>
            <person name="Hong Y."/>
            <person name="Kim R.W."/>
            <person name="Kang W.H."/>
            <person name="Huh J.H."/>
            <person name="Kang B.C."/>
            <person name="Yang T.J."/>
            <person name="Lee Y.H."/>
            <person name="Bennetzen J.L."/>
            <person name="Choi D."/>
        </authorList>
    </citation>
    <scope>NUCLEOTIDE SEQUENCE [LARGE SCALE GENOMIC DNA]</scope>
    <source>
        <strain evidence="13">cv. PBC81</strain>
    </source>
</reference>
<evidence type="ECO:0000256" key="10">
    <source>
        <dbReference type="SAM" id="Phobius"/>
    </source>
</evidence>
<keyword evidence="4 10" id="KW-0812">Transmembrane</keyword>
<comment type="similarity">
    <text evidence="9">Belongs to the glycosyltransferase 2 family. Plant cellulose synthase-like C subfamily.</text>
</comment>
<dbReference type="GO" id="GO:0099402">
    <property type="term" value="P:plant organ development"/>
    <property type="evidence" value="ECO:0007669"/>
    <property type="project" value="UniProtKB-ARBA"/>
</dbReference>
<evidence type="ECO:0000259" key="11">
    <source>
        <dbReference type="Pfam" id="PF13632"/>
    </source>
</evidence>
<dbReference type="Proteomes" id="UP000224567">
    <property type="component" value="Unassembled WGS sequence"/>
</dbReference>
<evidence type="ECO:0000256" key="3">
    <source>
        <dbReference type="ARBA" id="ARBA00022679"/>
    </source>
</evidence>
<feature type="domain" description="Glycosyltransferase 2-like" evidence="11">
    <location>
        <begin position="340"/>
        <end position="546"/>
    </location>
</feature>
<dbReference type="InterPro" id="IPR001173">
    <property type="entry name" value="Glyco_trans_2-like"/>
</dbReference>
<evidence type="ECO:0000256" key="6">
    <source>
        <dbReference type="ARBA" id="ARBA00023034"/>
    </source>
</evidence>
<evidence type="ECO:0000256" key="7">
    <source>
        <dbReference type="ARBA" id="ARBA00023136"/>
    </source>
</evidence>
<comment type="caution">
    <text evidence="12">The sequence shown here is derived from an EMBL/GenBank/DDBJ whole genome shotgun (WGS) entry which is preliminary data.</text>
</comment>
<keyword evidence="6" id="KW-0333">Golgi apparatus</keyword>
<feature type="transmembrane region" description="Helical" evidence="10">
    <location>
        <begin position="710"/>
        <end position="730"/>
    </location>
</feature>
<dbReference type="GO" id="GO:0071555">
    <property type="term" value="P:cell wall organization"/>
    <property type="evidence" value="ECO:0007669"/>
    <property type="project" value="UniProtKB-KW"/>
</dbReference>
<feature type="transmembrane region" description="Helical" evidence="10">
    <location>
        <begin position="117"/>
        <end position="140"/>
    </location>
</feature>
<keyword evidence="2" id="KW-0328">Glycosyltransferase</keyword>
<evidence type="ECO:0000256" key="1">
    <source>
        <dbReference type="ARBA" id="ARBA00004653"/>
    </source>
</evidence>
<evidence type="ECO:0000256" key="5">
    <source>
        <dbReference type="ARBA" id="ARBA00022989"/>
    </source>
</evidence>
<dbReference type="InterPro" id="IPR029044">
    <property type="entry name" value="Nucleotide-diphossugar_trans"/>
</dbReference>
<gene>
    <name evidence="12" type="ORF">CQW23_10724</name>
</gene>
<name>A0A2G2X0F5_CAPBA</name>
<organism evidence="12 13">
    <name type="scientific">Capsicum baccatum</name>
    <name type="common">Peruvian pepper</name>
    <dbReference type="NCBI Taxonomy" id="33114"/>
    <lineage>
        <taxon>Eukaryota</taxon>
        <taxon>Viridiplantae</taxon>
        <taxon>Streptophyta</taxon>
        <taxon>Embryophyta</taxon>
        <taxon>Tracheophyta</taxon>
        <taxon>Spermatophyta</taxon>
        <taxon>Magnoliopsida</taxon>
        <taxon>eudicotyledons</taxon>
        <taxon>Gunneridae</taxon>
        <taxon>Pentapetalae</taxon>
        <taxon>asterids</taxon>
        <taxon>lamiids</taxon>
        <taxon>Solanales</taxon>
        <taxon>Solanaceae</taxon>
        <taxon>Solanoideae</taxon>
        <taxon>Capsiceae</taxon>
        <taxon>Capsicum</taxon>
    </lineage>
</organism>
<dbReference type="Gene3D" id="3.90.550.10">
    <property type="entry name" value="Spore Coat Polysaccharide Biosynthesis Protein SpsA, Chain A"/>
    <property type="match status" value="1"/>
</dbReference>
<dbReference type="OrthoDB" id="72851at2759"/>
<dbReference type="GO" id="GO:0016757">
    <property type="term" value="F:glycosyltransferase activity"/>
    <property type="evidence" value="ECO:0007669"/>
    <property type="project" value="UniProtKB-KW"/>
</dbReference>
<dbReference type="Pfam" id="PF13632">
    <property type="entry name" value="Glyco_trans_2_3"/>
    <property type="match status" value="1"/>
</dbReference>
<evidence type="ECO:0000256" key="4">
    <source>
        <dbReference type="ARBA" id="ARBA00022692"/>
    </source>
</evidence>
<feature type="transmembrane region" description="Helical" evidence="10">
    <location>
        <begin position="194"/>
        <end position="220"/>
    </location>
</feature>
<evidence type="ECO:0000313" key="13">
    <source>
        <dbReference type="Proteomes" id="UP000224567"/>
    </source>
</evidence>
<accession>A0A2G2X0F5</accession>